<dbReference type="RefSeq" id="WP_209355718.1">
    <property type="nucleotide sequence ID" value="NZ_CP060010.1"/>
</dbReference>
<protein>
    <submittedName>
        <fullName evidence="1">Uncharacterized protein</fullName>
    </submittedName>
</protein>
<name>A0A975ENM5_9RHOB</name>
<evidence type="ECO:0000313" key="1">
    <source>
        <dbReference type="EMBL" id="QTN35032.1"/>
    </source>
</evidence>
<dbReference type="AlphaFoldDB" id="A0A975ENM5"/>
<accession>A0A975ENM5</accession>
<reference evidence="1" key="1">
    <citation type="submission" date="2020-07" db="EMBL/GenBank/DDBJ databases">
        <title>Genome sequences of bacteria associated with the marine, planktonic diatom Thalassiosira profunda strain ECT2AJA-044.</title>
        <authorList>
            <person name="Gargas C.B."/>
            <person name="Roberts W.R."/>
            <person name="Alverson A.J."/>
        </authorList>
    </citation>
    <scope>NUCLEOTIDE SEQUENCE</scope>
    <source>
        <strain evidence="1">ECT2AJA-044</strain>
    </source>
</reference>
<sequence>MRRQSFEKFYYTKVGLGEGCGCAERVIDNHEIERIRAGISLGKSAGPGPLRRMISRLLGRKAPALSAKD</sequence>
<dbReference type="KEGG" id="cact:HZ995_11105"/>
<proteinExistence type="predicted"/>
<evidence type="ECO:0000313" key="2">
    <source>
        <dbReference type="Proteomes" id="UP000665026"/>
    </source>
</evidence>
<organism evidence="1 2">
    <name type="scientific">Cognatishimia activa</name>
    <dbReference type="NCBI Taxonomy" id="1715691"/>
    <lineage>
        <taxon>Bacteria</taxon>
        <taxon>Pseudomonadati</taxon>
        <taxon>Pseudomonadota</taxon>
        <taxon>Alphaproteobacteria</taxon>
        <taxon>Rhodobacterales</taxon>
        <taxon>Paracoccaceae</taxon>
        <taxon>Cognatishimia</taxon>
    </lineage>
</organism>
<gene>
    <name evidence="1" type="ORF">HZ995_11105</name>
</gene>
<dbReference type="Proteomes" id="UP000665026">
    <property type="component" value="Chromosome"/>
</dbReference>
<dbReference type="EMBL" id="CP060010">
    <property type="protein sequence ID" value="QTN35032.1"/>
    <property type="molecule type" value="Genomic_DNA"/>
</dbReference>